<dbReference type="AlphaFoldDB" id="A0A162EFF1"/>
<dbReference type="STRING" id="519424.AZF04_03145"/>
<protein>
    <submittedName>
        <fullName evidence="2">Glycerophosphodiester phosphodiesterase</fullName>
    </submittedName>
</protein>
<organism evidence="2 3">
    <name type="scientific">Alkalihalobacillus trypoxylicola</name>
    <dbReference type="NCBI Taxonomy" id="519424"/>
    <lineage>
        <taxon>Bacteria</taxon>
        <taxon>Bacillati</taxon>
        <taxon>Bacillota</taxon>
        <taxon>Bacilli</taxon>
        <taxon>Bacillales</taxon>
        <taxon>Bacillaceae</taxon>
        <taxon>Alkalihalobacillus</taxon>
    </lineage>
</organism>
<dbReference type="InterPro" id="IPR030395">
    <property type="entry name" value="GP_PDE_dom"/>
</dbReference>
<dbReference type="Pfam" id="PF03009">
    <property type="entry name" value="GDPD"/>
    <property type="match status" value="1"/>
</dbReference>
<evidence type="ECO:0000313" key="2">
    <source>
        <dbReference type="EMBL" id="KYG32443.1"/>
    </source>
</evidence>
<proteinExistence type="predicted"/>
<feature type="domain" description="GP-PDE" evidence="1">
    <location>
        <begin position="6"/>
        <end position="241"/>
    </location>
</feature>
<dbReference type="OrthoDB" id="384721at2"/>
<dbReference type="CDD" id="cd08563">
    <property type="entry name" value="GDPD_TtGDE_like"/>
    <property type="match status" value="1"/>
</dbReference>
<dbReference type="InterPro" id="IPR017946">
    <property type="entry name" value="PLC-like_Pdiesterase_TIM-brl"/>
</dbReference>
<dbReference type="GO" id="GO:0006629">
    <property type="term" value="P:lipid metabolic process"/>
    <property type="evidence" value="ECO:0007669"/>
    <property type="project" value="InterPro"/>
</dbReference>
<evidence type="ECO:0000313" key="3">
    <source>
        <dbReference type="Proteomes" id="UP000075806"/>
    </source>
</evidence>
<keyword evidence="3" id="KW-1185">Reference proteome</keyword>
<dbReference type="SUPFAM" id="SSF51695">
    <property type="entry name" value="PLC-like phosphodiesterases"/>
    <property type="match status" value="1"/>
</dbReference>
<dbReference type="Proteomes" id="UP000075806">
    <property type="component" value="Unassembled WGS sequence"/>
</dbReference>
<evidence type="ECO:0000259" key="1">
    <source>
        <dbReference type="PROSITE" id="PS51704"/>
    </source>
</evidence>
<comment type="caution">
    <text evidence="2">The sequence shown here is derived from an EMBL/GenBank/DDBJ whole genome shotgun (WGS) entry which is preliminary data.</text>
</comment>
<accession>A0A162EFF1</accession>
<dbReference type="PROSITE" id="PS51704">
    <property type="entry name" value="GP_PDE"/>
    <property type="match status" value="1"/>
</dbReference>
<dbReference type="GO" id="GO:0008081">
    <property type="term" value="F:phosphoric diester hydrolase activity"/>
    <property type="evidence" value="ECO:0007669"/>
    <property type="project" value="InterPro"/>
</dbReference>
<reference evidence="2" key="1">
    <citation type="submission" date="2016-02" db="EMBL/GenBank/DDBJ databases">
        <title>Genome sequence of Bacillus trypoxylicola KCTC 13244(T).</title>
        <authorList>
            <person name="Jeong H."/>
            <person name="Park S.-H."/>
            <person name="Choi S.-K."/>
        </authorList>
    </citation>
    <scope>NUCLEOTIDE SEQUENCE [LARGE SCALE GENOMIC DNA]</scope>
    <source>
        <strain evidence="2">KCTC 13244</strain>
    </source>
</reference>
<dbReference type="PANTHER" id="PTHR46211:SF1">
    <property type="entry name" value="GLYCEROPHOSPHODIESTER PHOSPHODIESTERASE, CYTOPLASMIC"/>
    <property type="match status" value="1"/>
</dbReference>
<dbReference type="PANTHER" id="PTHR46211">
    <property type="entry name" value="GLYCEROPHOSPHORYL DIESTER PHOSPHODIESTERASE"/>
    <property type="match status" value="1"/>
</dbReference>
<gene>
    <name evidence="2" type="ORF">AZF04_03145</name>
</gene>
<name>A0A162EFF1_9BACI</name>
<dbReference type="EMBL" id="LTAO01000012">
    <property type="protein sequence ID" value="KYG32443.1"/>
    <property type="molecule type" value="Genomic_DNA"/>
</dbReference>
<sequence>MLKNSVQIFAHRGFSSQFPENTMSAFQAAQGLNVDGIELDVQLSKDGVPVIIHDLTLERTTNGSGYVRQSTVKELKQLSAGCQFSDSFINEKIPTLEEFLLWMSEHSFVLNIELKGFVQDRKEIIHSVTSLVKGSQLEKRIIFSSFDHRGLYDIKEKLPNIETAILAMEPLFEPQSYMEKVGASAYHFYAPTLLEDEVRELRKYLILRPFTVNHLEQMKNFIHWGVAGLFTDFPDRALNIKDL</sequence>
<dbReference type="Gene3D" id="3.20.20.190">
    <property type="entry name" value="Phosphatidylinositol (PI) phosphodiesterase"/>
    <property type="match status" value="1"/>
</dbReference>